<dbReference type="Proteomes" id="UP001501721">
    <property type="component" value="Unassembled WGS sequence"/>
</dbReference>
<dbReference type="EMBL" id="BAAATL010000003">
    <property type="protein sequence ID" value="GAA2470585.1"/>
    <property type="molecule type" value="Genomic_DNA"/>
</dbReference>
<gene>
    <name evidence="1" type="ORF">GCM10010422_10950</name>
</gene>
<keyword evidence="2" id="KW-1185">Reference proteome</keyword>
<sequence>MCGTMTPEQVELVRFFRISARRFESGHPAPEMFSTAVDCEWHRLMETSGYAGFCVEHVGRTIGHRPLKGGGEISWTPMYEEMFGPLPALWFTDGDGRVDREALTRYRETGIVVAEWDCSPVPGDGEEITPEPVRATAW</sequence>
<accession>A0ABN3KUN7</accession>
<evidence type="ECO:0000313" key="1">
    <source>
        <dbReference type="EMBL" id="GAA2470585.1"/>
    </source>
</evidence>
<name>A0ABN3KUN7_9ACTN</name>
<evidence type="ECO:0000313" key="2">
    <source>
        <dbReference type="Proteomes" id="UP001501721"/>
    </source>
</evidence>
<organism evidence="1 2">
    <name type="scientific">Streptomyces graminearus</name>
    <dbReference type="NCBI Taxonomy" id="284030"/>
    <lineage>
        <taxon>Bacteria</taxon>
        <taxon>Bacillati</taxon>
        <taxon>Actinomycetota</taxon>
        <taxon>Actinomycetes</taxon>
        <taxon>Kitasatosporales</taxon>
        <taxon>Streptomycetaceae</taxon>
        <taxon>Streptomyces</taxon>
    </lineage>
</organism>
<comment type="caution">
    <text evidence="1">The sequence shown here is derived from an EMBL/GenBank/DDBJ whole genome shotgun (WGS) entry which is preliminary data.</text>
</comment>
<protein>
    <submittedName>
        <fullName evidence="1">Uncharacterized protein</fullName>
    </submittedName>
</protein>
<reference evidence="1 2" key="1">
    <citation type="journal article" date="2019" name="Int. J. Syst. Evol. Microbiol.">
        <title>The Global Catalogue of Microorganisms (GCM) 10K type strain sequencing project: providing services to taxonomists for standard genome sequencing and annotation.</title>
        <authorList>
            <consortium name="The Broad Institute Genomics Platform"/>
            <consortium name="The Broad Institute Genome Sequencing Center for Infectious Disease"/>
            <person name="Wu L."/>
            <person name="Ma J."/>
        </authorList>
    </citation>
    <scope>NUCLEOTIDE SEQUENCE [LARGE SCALE GENOMIC DNA]</scope>
    <source>
        <strain evidence="1 2">JCM 6923</strain>
    </source>
</reference>
<proteinExistence type="predicted"/>